<feature type="compositionally biased region" description="Acidic residues" evidence="1">
    <location>
        <begin position="91"/>
        <end position="106"/>
    </location>
</feature>
<reference evidence="2" key="1">
    <citation type="submission" date="2024-02" db="EMBL/GenBank/DDBJ databases">
        <authorList>
            <consortium name="ELIXIR-Norway"/>
            <consortium name="Elixir Norway"/>
        </authorList>
    </citation>
    <scope>NUCLEOTIDE SEQUENCE</scope>
</reference>
<gene>
    <name evidence="2" type="ORF">CSSPTR1EN2_LOCUS12567</name>
</gene>
<evidence type="ECO:0000313" key="2">
    <source>
        <dbReference type="EMBL" id="CAK9215109.1"/>
    </source>
</evidence>
<protein>
    <submittedName>
        <fullName evidence="2">Uncharacterized protein</fullName>
    </submittedName>
</protein>
<name>A0ABP0U984_9BRYO</name>
<accession>A0ABP0U984</accession>
<feature type="region of interest" description="Disordered" evidence="1">
    <location>
        <begin position="43"/>
        <end position="62"/>
    </location>
</feature>
<feature type="region of interest" description="Disordered" evidence="1">
    <location>
        <begin position="84"/>
        <end position="128"/>
    </location>
</feature>
<dbReference type="EMBL" id="OZ019894">
    <property type="protein sequence ID" value="CAK9215109.1"/>
    <property type="molecule type" value="Genomic_DNA"/>
</dbReference>
<keyword evidence="3" id="KW-1185">Reference proteome</keyword>
<sequence>MHLLIDKSGHKAGTSMMAWIQMFDIDALIYNAFTVLDMMHDEGRHDLDDNENAGVEPDRENVVGDSLHGQRNLQQNGGNVWTNNVRKAENEDSAYEGEELEEDIEAMPEAPLDPPSGPDQDARDEASRCHCTVERNFWV</sequence>
<proteinExistence type="predicted"/>
<dbReference type="Proteomes" id="UP001497512">
    <property type="component" value="Chromosome 2"/>
</dbReference>
<evidence type="ECO:0000313" key="3">
    <source>
        <dbReference type="Proteomes" id="UP001497512"/>
    </source>
</evidence>
<organism evidence="2 3">
    <name type="scientific">Sphagnum troendelagicum</name>
    <dbReference type="NCBI Taxonomy" id="128251"/>
    <lineage>
        <taxon>Eukaryota</taxon>
        <taxon>Viridiplantae</taxon>
        <taxon>Streptophyta</taxon>
        <taxon>Embryophyta</taxon>
        <taxon>Bryophyta</taxon>
        <taxon>Sphagnophytina</taxon>
        <taxon>Sphagnopsida</taxon>
        <taxon>Sphagnales</taxon>
        <taxon>Sphagnaceae</taxon>
        <taxon>Sphagnum</taxon>
    </lineage>
</organism>
<evidence type="ECO:0000256" key="1">
    <source>
        <dbReference type="SAM" id="MobiDB-lite"/>
    </source>
</evidence>